<dbReference type="CDD" id="cd03392">
    <property type="entry name" value="PAP2_like_2"/>
    <property type="match status" value="1"/>
</dbReference>
<feature type="transmembrane region" description="Helical" evidence="1">
    <location>
        <begin position="161"/>
        <end position="183"/>
    </location>
</feature>
<evidence type="ECO:0000313" key="3">
    <source>
        <dbReference type="EMBL" id="MDY0410269.1"/>
    </source>
</evidence>
<gene>
    <name evidence="3" type="ORF">RWD45_19130</name>
</gene>
<dbReference type="Gene3D" id="1.20.144.10">
    <property type="entry name" value="Phosphatidic acid phosphatase type 2/haloperoxidase"/>
    <property type="match status" value="2"/>
</dbReference>
<dbReference type="RefSeq" id="WP_320381143.1">
    <property type="nucleotide sequence ID" value="NZ_JAWDIQ010000003.1"/>
</dbReference>
<feature type="transmembrane region" description="Helical" evidence="1">
    <location>
        <begin position="133"/>
        <end position="154"/>
    </location>
</feature>
<feature type="domain" description="Phosphatidic acid phosphatase type 2/haloperoxidase" evidence="2">
    <location>
        <begin position="94"/>
        <end position="204"/>
    </location>
</feature>
<keyword evidence="4" id="KW-1185">Reference proteome</keyword>
<dbReference type="Proteomes" id="UP001275315">
    <property type="component" value="Unassembled WGS sequence"/>
</dbReference>
<dbReference type="PANTHER" id="PTHR14969">
    <property type="entry name" value="SPHINGOSINE-1-PHOSPHATE PHOSPHOHYDROLASE"/>
    <property type="match status" value="1"/>
</dbReference>
<dbReference type="EMBL" id="JAWDIQ010000003">
    <property type="protein sequence ID" value="MDY0410269.1"/>
    <property type="molecule type" value="Genomic_DNA"/>
</dbReference>
<dbReference type="PANTHER" id="PTHR14969:SF13">
    <property type="entry name" value="AT30094P"/>
    <property type="match status" value="1"/>
</dbReference>
<protein>
    <submittedName>
        <fullName evidence="3">Phosphatase PAP2 family protein</fullName>
    </submittedName>
</protein>
<feature type="transmembrane region" description="Helical" evidence="1">
    <location>
        <begin position="9"/>
        <end position="27"/>
    </location>
</feature>
<dbReference type="SUPFAM" id="SSF48317">
    <property type="entry name" value="Acid phosphatase/Vanadium-dependent haloperoxidase"/>
    <property type="match status" value="1"/>
</dbReference>
<dbReference type="InterPro" id="IPR036938">
    <property type="entry name" value="PAP2/HPO_sf"/>
</dbReference>
<proteinExistence type="predicted"/>
<evidence type="ECO:0000256" key="1">
    <source>
        <dbReference type="SAM" id="Phobius"/>
    </source>
</evidence>
<comment type="caution">
    <text evidence="3">The sequence shown here is derived from an EMBL/GenBank/DDBJ whole genome shotgun (WGS) entry which is preliminary data.</text>
</comment>
<keyword evidence="1" id="KW-0812">Transmembrane</keyword>
<name>A0ABU5CV63_9BACI</name>
<organism evidence="3 4">
    <name type="scientific">Paracerasibacillus soli</name>
    <dbReference type="NCBI Taxonomy" id="480284"/>
    <lineage>
        <taxon>Bacteria</taxon>
        <taxon>Bacillati</taxon>
        <taxon>Bacillota</taxon>
        <taxon>Bacilli</taxon>
        <taxon>Bacillales</taxon>
        <taxon>Bacillaceae</taxon>
        <taxon>Paracerasibacillus</taxon>
    </lineage>
</organism>
<feature type="transmembrane region" description="Helical" evidence="1">
    <location>
        <begin position="66"/>
        <end position="84"/>
    </location>
</feature>
<keyword evidence="1" id="KW-0472">Membrane</keyword>
<feature type="transmembrane region" description="Helical" evidence="1">
    <location>
        <begin position="189"/>
        <end position="210"/>
    </location>
</feature>
<dbReference type="SMART" id="SM00014">
    <property type="entry name" value="acidPPc"/>
    <property type="match status" value="1"/>
</dbReference>
<evidence type="ECO:0000259" key="2">
    <source>
        <dbReference type="SMART" id="SM00014"/>
    </source>
</evidence>
<reference evidence="3 4" key="1">
    <citation type="submission" date="2023-10" db="EMBL/GenBank/DDBJ databases">
        <title>Virgibacillus soli CC-YMP-6 genome.</title>
        <authorList>
            <person name="Miliotis G."/>
            <person name="Sengupta P."/>
            <person name="Hameed A."/>
            <person name="Chuvochina M."/>
            <person name="Mcdonagh F."/>
            <person name="Simpson A.C."/>
            <person name="Singh N.K."/>
            <person name="Rekha P.D."/>
            <person name="Raman K."/>
            <person name="Hugenholtz P."/>
            <person name="Venkateswaran K."/>
        </authorList>
    </citation>
    <scope>NUCLEOTIDE SEQUENCE [LARGE SCALE GENOMIC DNA]</scope>
    <source>
        <strain evidence="3 4">CC-YMP-6</strain>
    </source>
</reference>
<evidence type="ECO:0000313" key="4">
    <source>
        <dbReference type="Proteomes" id="UP001275315"/>
    </source>
</evidence>
<feature type="transmembrane region" description="Helical" evidence="1">
    <location>
        <begin position="91"/>
        <end position="113"/>
    </location>
</feature>
<sequence length="236" mass="27088">MQRNRINTFPLFIIGFICLALFGWIAWGVTNNSKWIETFDIRVIDFVQSYISDFLTSIVKITTELGNIRLIIIFTIIIAAALFVKRKFANGLWFGGTILFCGVILTKILKKLFDRDRPQFLQLVEKTNESFPSGHATGTTIFYGFIGLVLVLAATHMGKKILISMITLLWILYIMATRIYLGVHFPTDVLSGFFLGMASVFISIAVYVHAQEPLHHFLRKLKLDDRSVVHERQRYY</sequence>
<accession>A0ABU5CV63</accession>
<dbReference type="Pfam" id="PF01569">
    <property type="entry name" value="PAP2"/>
    <property type="match status" value="1"/>
</dbReference>
<keyword evidence="1" id="KW-1133">Transmembrane helix</keyword>
<dbReference type="InterPro" id="IPR000326">
    <property type="entry name" value="PAP2/HPO"/>
</dbReference>